<dbReference type="GO" id="GO:0016301">
    <property type="term" value="F:kinase activity"/>
    <property type="evidence" value="ECO:0007669"/>
    <property type="project" value="UniProtKB-KW"/>
</dbReference>
<evidence type="ECO:0000259" key="1">
    <source>
        <dbReference type="Pfam" id="PF19802"/>
    </source>
</evidence>
<evidence type="ECO:0000313" key="3">
    <source>
        <dbReference type="Proteomes" id="UP000228945"/>
    </source>
</evidence>
<dbReference type="InterPro" id="IPR046252">
    <property type="entry name" value="DUF6285"/>
</dbReference>
<proteinExistence type="predicted"/>
<dbReference type="AlphaFoldDB" id="A0A2D2AY24"/>
<dbReference type="Proteomes" id="UP000228945">
    <property type="component" value="Chromosome"/>
</dbReference>
<organism evidence="2 3">
    <name type="scientific">Caulobacter mirabilis</name>
    <dbReference type="NCBI Taxonomy" id="69666"/>
    <lineage>
        <taxon>Bacteria</taxon>
        <taxon>Pseudomonadati</taxon>
        <taxon>Pseudomonadota</taxon>
        <taxon>Alphaproteobacteria</taxon>
        <taxon>Caulobacterales</taxon>
        <taxon>Caulobacteraceae</taxon>
        <taxon>Caulobacter</taxon>
    </lineage>
</organism>
<evidence type="ECO:0000313" key="2">
    <source>
        <dbReference type="EMBL" id="ATQ42827.1"/>
    </source>
</evidence>
<dbReference type="RefSeq" id="WP_099622080.1">
    <property type="nucleotide sequence ID" value="NZ_CP024201.1"/>
</dbReference>
<dbReference type="KEGG" id="cmb:CSW64_10610"/>
<accession>A0A2D2AY24</accession>
<protein>
    <submittedName>
        <fullName evidence="2">Protein kinase</fullName>
    </submittedName>
</protein>
<dbReference type="EMBL" id="CP024201">
    <property type="protein sequence ID" value="ATQ42827.1"/>
    <property type="molecule type" value="Genomic_DNA"/>
</dbReference>
<keyword evidence="3" id="KW-1185">Reference proteome</keyword>
<dbReference type="Pfam" id="PF19802">
    <property type="entry name" value="DUF6285"/>
    <property type="match status" value="1"/>
</dbReference>
<name>A0A2D2AY24_9CAUL</name>
<keyword evidence="2" id="KW-0808">Transferase</keyword>
<keyword evidence="2" id="KW-0418">Kinase</keyword>
<feature type="domain" description="DUF6285" evidence="1">
    <location>
        <begin position="24"/>
        <end position="114"/>
    </location>
</feature>
<reference evidence="2 3" key="1">
    <citation type="submission" date="2017-10" db="EMBL/GenBank/DDBJ databases">
        <title>Genome sequence of Caulobacter mirabilis FWC38.</title>
        <authorList>
            <person name="Fiebig A."/>
            <person name="Crosson S."/>
        </authorList>
    </citation>
    <scope>NUCLEOTIDE SEQUENCE [LARGE SCALE GENOMIC DNA]</scope>
    <source>
        <strain evidence="2 3">FWC 38</strain>
    </source>
</reference>
<gene>
    <name evidence="2" type="ORF">CSW64_10610</name>
</gene>
<sequence>MITHPTATELLDGVIRFIEERAAPQLKDRDAFMCRVAVNALAAVKREIEQGPAAEAAAVERLRAILGRDGDFATLNTALSEGIQDGTIDPAAPQVMAHLHASIVDQVRIDQPNYAGLKTLEG</sequence>
<dbReference type="OrthoDB" id="8854461at2"/>